<accession>E6X992</accession>
<dbReference type="HOGENOM" id="CLU_056928_1_0_10"/>
<dbReference type="KEGG" id="cao:Celal_3647"/>
<keyword evidence="2" id="KW-1185">Reference proteome</keyword>
<proteinExistence type="predicted"/>
<gene>
    <name evidence="1" type="ordered locus">Celal_3647</name>
</gene>
<organism evidence="1 2">
    <name type="scientific">Cellulophaga algicola (strain DSM 14237 / IC166 / ACAM 630)</name>
    <dbReference type="NCBI Taxonomy" id="688270"/>
    <lineage>
        <taxon>Bacteria</taxon>
        <taxon>Pseudomonadati</taxon>
        <taxon>Bacteroidota</taxon>
        <taxon>Flavobacteriia</taxon>
        <taxon>Flavobacteriales</taxon>
        <taxon>Flavobacteriaceae</taxon>
        <taxon>Cellulophaga</taxon>
    </lineage>
</organism>
<protein>
    <recommendedName>
        <fullName evidence="3">DUF4249 domain-containing protein</fullName>
    </recommendedName>
</protein>
<sequence length="388" mass="44381">MKSRSYIFLLITILLLNYGCTEIIEVNTQDFENILVINANITDKNTKHEITLTRTYEAGSTNLNETGASVFVIDNLDNLFQFIEETSGNYISNEPFNVIQGRSYQLNVTTKDGNQYYSDFVAPIANAKIEDLRAEFSVDELGNEGVAIKIDGYDPENKAKYFRFEYEETYLIESAIVSYSKLNIISENPPEVEIITESIQNTLCYNTLFSNEILTISTEQEVESRFTNYQLKFISKNDFRIRNRYSLLVHQYVQSREANSFYSTLKDFASSDNLLSQTQPGFITGNIKSKNSAEKVIGFFEVSTVNSKRIFFNYDDVIPPGARANYPFDCTPLKFTPNEIGDMINLLKTNNYVFTSFNYVGSVYSIVNRPCIDCTVLGVKEKPEFWID</sequence>
<name>E6X992_CELAD</name>
<dbReference type="OrthoDB" id="1062680at2"/>
<evidence type="ECO:0000313" key="1">
    <source>
        <dbReference type="EMBL" id="ADV50902.1"/>
    </source>
</evidence>
<dbReference type="Pfam" id="PF14054">
    <property type="entry name" value="DUF4249"/>
    <property type="match status" value="1"/>
</dbReference>
<dbReference type="Proteomes" id="UP000008634">
    <property type="component" value="Chromosome"/>
</dbReference>
<dbReference type="EMBL" id="CP002453">
    <property type="protein sequence ID" value="ADV50902.1"/>
    <property type="molecule type" value="Genomic_DNA"/>
</dbReference>
<dbReference type="RefSeq" id="WP_013552353.1">
    <property type="nucleotide sequence ID" value="NC_014934.1"/>
</dbReference>
<dbReference type="InterPro" id="IPR025345">
    <property type="entry name" value="DUF4249"/>
</dbReference>
<evidence type="ECO:0000313" key="2">
    <source>
        <dbReference type="Proteomes" id="UP000008634"/>
    </source>
</evidence>
<dbReference type="eggNOG" id="ENOG502Z8B7">
    <property type="taxonomic scope" value="Bacteria"/>
</dbReference>
<evidence type="ECO:0008006" key="3">
    <source>
        <dbReference type="Google" id="ProtNLM"/>
    </source>
</evidence>
<dbReference type="AlphaFoldDB" id="E6X992"/>
<reference evidence="1 2" key="1">
    <citation type="journal article" date="2010" name="Stand. Genomic Sci.">
        <title>Complete genome sequence of Cellulophaga algicola type strain (IC166).</title>
        <authorList>
            <person name="Abt B."/>
            <person name="Lu M."/>
            <person name="Misra M."/>
            <person name="Han C."/>
            <person name="Nolan M."/>
            <person name="Lucas S."/>
            <person name="Hammon N."/>
            <person name="Deshpande S."/>
            <person name="Cheng J.F."/>
            <person name="Tapia R."/>
            <person name="Goodwin L."/>
            <person name="Pitluck S."/>
            <person name="Liolios K."/>
            <person name="Pagani I."/>
            <person name="Ivanova N."/>
            <person name="Mavromatis K."/>
            <person name="Ovchinikova G."/>
            <person name="Pati A."/>
            <person name="Chen A."/>
            <person name="Palaniappan K."/>
            <person name="Land M."/>
            <person name="Hauser L."/>
            <person name="Chang Y.J."/>
            <person name="Jeffries C.D."/>
            <person name="Detter J.C."/>
            <person name="Brambilla E."/>
            <person name="Rohde M."/>
            <person name="Tindall B.J."/>
            <person name="Goker M."/>
            <person name="Woyke T."/>
            <person name="Bristow J."/>
            <person name="Eisen J.A."/>
            <person name="Markowitz V."/>
            <person name="Hugenholtz P."/>
            <person name="Kyrpides N.C."/>
            <person name="Klenk H.P."/>
            <person name="Lapidus A."/>
        </authorList>
    </citation>
    <scope>NUCLEOTIDE SEQUENCE [LARGE SCALE GENOMIC DNA]</scope>
    <source>
        <strain evidence="2">DSM 14237 / IC166 / ACAM 630</strain>
    </source>
</reference>
<dbReference type="STRING" id="688270.Celal_3647"/>